<dbReference type="GO" id="GO:0005739">
    <property type="term" value="C:mitochondrion"/>
    <property type="evidence" value="ECO:0007669"/>
    <property type="project" value="TreeGrafter"/>
</dbReference>
<comment type="caution">
    <text evidence="6">The sequence shown here is derived from an EMBL/GenBank/DDBJ whole genome shotgun (WGS) entry which is preliminary data.</text>
</comment>
<sequence>MKLKKMNMSSCYKRGFCEATHLAVRNRFALPDGAKLSKWFPAHMFTGMKQMQAKVRLVDYVVEVHDARIPFTGRNEQFYRLLYKGKPHLLLLNKADLISKSRMRDVERMLMCKEDAVLFCSFNGRQKDASTVSLMNLVRHCLSTNEQRFHRQYATDYNVMIVGIPNVGKSTVINSLRARFTALNSKACAVGQKPGVTRSVMNRVRICDQPKIYVFDTPGVLAPQLQPDDSKSCVQSILKLALCQCLPNRHVGLEMLCDFLLYMLNRQNNFQYVDHLGLSNMSDNIHDVLQQVADQFHFKRTMSLYGVLQDVRDIERAAEKFLTLFRLGILGDQFLDFEFLDQ</sequence>
<organism evidence="6 7">
    <name type="scientific">Trichinella zimbabwensis</name>
    <dbReference type="NCBI Taxonomy" id="268475"/>
    <lineage>
        <taxon>Eukaryota</taxon>
        <taxon>Metazoa</taxon>
        <taxon>Ecdysozoa</taxon>
        <taxon>Nematoda</taxon>
        <taxon>Enoplea</taxon>
        <taxon>Dorylaimia</taxon>
        <taxon>Trichinellida</taxon>
        <taxon>Trichinellidae</taxon>
        <taxon>Trichinella</taxon>
    </lineage>
</organism>
<dbReference type="OrthoDB" id="269151at2759"/>
<evidence type="ECO:0000256" key="2">
    <source>
        <dbReference type="ARBA" id="ARBA00023134"/>
    </source>
</evidence>
<evidence type="ECO:0000256" key="1">
    <source>
        <dbReference type="ARBA" id="ARBA00022741"/>
    </source>
</evidence>
<name>A0A0V1HNY9_9BILA</name>
<dbReference type="InterPro" id="IPR006073">
    <property type="entry name" value="GTP-bd"/>
</dbReference>
<dbReference type="InterPro" id="IPR016478">
    <property type="entry name" value="GTPase_MTG1"/>
</dbReference>
<dbReference type="GO" id="GO:0005525">
    <property type="term" value="F:GTP binding"/>
    <property type="evidence" value="ECO:0007669"/>
    <property type="project" value="UniProtKB-KW"/>
</dbReference>
<comment type="function">
    <text evidence="3">Plays a role in the regulation of the mitochondrial ribosome assembly and of translational activity. Displays mitochondrial GTPase activity.</text>
</comment>
<keyword evidence="2 4" id="KW-0342">GTP-binding</keyword>
<evidence type="ECO:0000313" key="6">
    <source>
        <dbReference type="EMBL" id="KRZ12478.1"/>
    </source>
</evidence>
<keyword evidence="1 4" id="KW-0547">Nucleotide-binding</keyword>
<evidence type="ECO:0000256" key="4">
    <source>
        <dbReference type="PIRSR" id="PIRSR006230-1"/>
    </source>
</evidence>
<dbReference type="PROSITE" id="PS51721">
    <property type="entry name" value="G_CP"/>
    <property type="match status" value="1"/>
</dbReference>
<feature type="binding site" evidence="4">
    <location>
        <begin position="166"/>
        <end position="171"/>
    </location>
    <ligand>
        <name>GTP</name>
        <dbReference type="ChEBI" id="CHEBI:37565"/>
    </ligand>
</feature>
<dbReference type="AlphaFoldDB" id="A0A0V1HNY9"/>
<dbReference type="Proteomes" id="UP000055024">
    <property type="component" value="Unassembled WGS sequence"/>
</dbReference>
<dbReference type="Pfam" id="PF01926">
    <property type="entry name" value="MMR_HSR1"/>
    <property type="match status" value="1"/>
</dbReference>
<dbReference type="PANTHER" id="PTHR45782:SF4">
    <property type="entry name" value="MITOCHONDRIAL RIBOSOME-ASSOCIATED GTPASE 1"/>
    <property type="match status" value="1"/>
</dbReference>
<dbReference type="FunFam" id="1.10.1580.10:FF:000004">
    <property type="entry name" value="Mitochondrial GTPase 1"/>
    <property type="match status" value="1"/>
</dbReference>
<dbReference type="Gene3D" id="3.40.50.300">
    <property type="entry name" value="P-loop containing nucleotide triphosphate hydrolases"/>
    <property type="match status" value="1"/>
</dbReference>
<gene>
    <name evidence="6" type="primary">MTG1</name>
    <name evidence="6" type="ORF">T11_9929</name>
</gene>
<proteinExistence type="predicted"/>
<evidence type="ECO:0000259" key="5">
    <source>
        <dbReference type="PROSITE" id="PS51721"/>
    </source>
</evidence>
<dbReference type="InterPro" id="IPR023179">
    <property type="entry name" value="GTP-bd_ortho_bundle_sf"/>
</dbReference>
<dbReference type="Gene3D" id="1.10.1580.10">
    <property type="match status" value="1"/>
</dbReference>
<dbReference type="GO" id="GO:0032543">
    <property type="term" value="P:mitochondrial translation"/>
    <property type="evidence" value="ECO:0007669"/>
    <property type="project" value="TreeGrafter"/>
</dbReference>
<reference evidence="6 7" key="1">
    <citation type="submission" date="2015-01" db="EMBL/GenBank/DDBJ databases">
        <title>Evolution of Trichinella species and genotypes.</title>
        <authorList>
            <person name="Korhonen P.K."/>
            <person name="Edoardo P."/>
            <person name="Giuseppe L.R."/>
            <person name="Gasser R.B."/>
        </authorList>
    </citation>
    <scope>NUCLEOTIDE SEQUENCE [LARGE SCALE GENOMIC DNA]</scope>
    <source>
        <strain evidence="6">ISS1029</strain>
    </source>
</reference>
<evidence type="ECO:0000313" key="7">
    <source>
        <dbReference type="Proteomes" id="UP000055024"/>
    </source>
</evidence>
<feature type="domain" description="CP-type G" evidence="5">
    <location>
        <begin position="48"/>
        <end position="223"/>
    </location>
</feature>
<dbReference type="CDD" id="cd01856">
    <property type="entry name" value="YlqF"/>
    <property type="match status" value="1"/>
</dbReference>
<protein>
    <submittedName>
        <fullName evidence="6">Mitochondrial ribosome-associated GTPase 1</fullName>
    </submittedName>
</protein>
<dbReference type="PANTHER" id="PTHR45782">
    <property type="entry name" value="MITOCHONDRIAL RIBOSOME-ASSOCIATED GTPASE 1"/>
    <property type="match status" value="1"/>
</dbReference>
<dbReference type="InterPro" id="IPR030378">
    <property type="entry name" value="G_CP_dom"/>
</dbReference>
<feature type="binding site" evidence="4">
    <location>
        <begin position="93"/>
        <end position="96"/>
    </location>
    <ligand>
        <name>GTP</name>
        <dbReference type="ChEBI" id="CHEBI:37565"/>
    </ligand>
</feature>
<dbReference type="PIRSF" id="PIRSF006230">
    <property type="entry name" value="MG442"/>
    <property type="match status" value="1"/>
</dbReference>
<dbReference type="EMBL" id="JYDP01000040">
    <property type="protein sequence ID" value="KRZ12478.1"/>
    <property type="molecule type" value="Genomic_DNA"/>
</dbReference>
<accession>A0A0V1HNY9</accession>
<dbReference type="GO" id="GO:0003924">
    <property type="term" value="F:GTPase activity"/>
    <property type="evidence" value="ECO:0007669"/>
    <property type="project" value="TreeGrafter"/>
</dbReference>
<keyword evidence="7" id="KW-1185">Reference proteome</keyword>
<dbReference type="STRING" id="268475.A0A0V1HNY9"/>
<dbReference type="SUPFAM" id="SSF52540">
    <property type="entry name" value="P-loop containing nucleoside triphosphate hydrolases"/>
    <property type="match status" value="1"/>
</dbReference>
<evidence type="ECO:0000256" key="3">
    <source>
        <dbReference type="ARBA" id="ARBA00045284"/>
    </source>
</evidence>
<dbReference type="InterPro" id="IPR027417">
    <property type="entry name" value="P-loop_NTPase"/>
</dbReference>
<feature type="binding site" evidence="4">
    <location>
        <position position="219"/>
    </location>
    <ligand>
        <name>GTP</name>
        <dbReference type="ChEBI" id="CHEBI:37565"/>
    </ligand>
</feature>